<reference evidence="2" key="1">
    <citation type="submission" date="2011-11" db="EMBL/GenBank/DDBJ databases">
        <title>Improved High-Quality Draft sequence of Desulfovibrio sp. U5L.</title>
        <authorList>
            <consortium name="US DOE Joint Genome Institute"/>
            <person name="Lucas S."/>
            <person name="Han J."/>
            <person name="Lapidus A."/>
            <person name="Cheng J.-F."/>
            <person name="Goodwin L."/>
            <person name="Pitluck S."/>
            <person name="Peters L."/>
            <person name="Ovchinnikova G."/>
            <person name="Held B."/>
            <person name="Detter J.C."/>
            <person name="Han C."/>
            <person name="Tapia R."/>
            <person name="Land M."/>
            <person name="Hauser L."/>
            <person name="Kyrpides N."/>
            <person name="Ivanova N."/>
            <person name="Pagani I."/>
            <person name="Gabster J."/>
            <person name="Walker C."/>
            <person name="Stolyar S."/>
            <person name="Stahl D."/>
            <person name="Arkin A."/>
            <person name="Dehal P."/>
            <person name="Hazen T."/>
            <person name="Woyke T."/>
        </authorList>
    </citation>
    <scope>NUCLEOTIDE SEQUENCE [LARGE SCALE GENOMIC DNA]</scope>
    <source>
        <strain evidence="2">U5L</strain>
    </source>
</reference>
<proteinExistence type="predicted"/>
<dbReference type="AlphaFoldDB" id="I2Q351"/>
<dbReference type="STRING" id="596152.DesU5LDRAFT_2551"/>
<gene>
    <name evidence="2" type="ORF">DesU5LDRAFT_2551</name>
</gene>
<dbReference type="HOGENOM" id="CLU_1335752_0_0_7"/>
<evidence type="ECO:0000256" key="1">
    <source>
        <dbReference type="SAM" id="MobiDB-lite"/>
    </source>
</evidence>
<protein>
    <submittedName>
        <fullName evidence="2">Uncharacterized protein</fullName>
    </submittedName>
</protein>
<dbReference type="EMBL" id="JH600068">
    <property type="protein sequence ID" value="EIG54207.1"/>
    <property type="molecule type" value="Genomic_DNA"/>
</dbReference>
<organism evidence="2">
    <name type="scientific">Desulfovibrio sp. U5L</name>
    <dbReference type="NCBI Taxonomy" id="596152"/>
    <lineage>
        <taxon>Bacteria</taxon>
        <taxon>Pseudomonadati</taxon>
        <taxon>Thermodesulfobacteriota</taxon>
        <taxon>Desulfovibrionia</taxon>
        <taxon>Desulfovibrionales</taxon>
        <taxon>Desulfovibrionaceae</taxon>
        <taxon>Desulfovibrio</taxon>
    </lineage>
</organism>
<evidence type="ECO:0000313" key="2">
    <source>
        <dbReference type="EMBL" id="EIG54207.1"/>
    </source>
</evidence>
<name>I2Q351_9BACT</name>
<feature type="compositionally biased region" description="Low complexity" evidence="1">
    <location>
        <begin position="117"/>
        <end position="132"/>
    </location>
</feature>
<accession>I2Q351</accession>
<sequence length="205" mass="22011">MRIPFVACVAVPEKLERPAGSFLPLERPPRTLSSGADARSFHSRPGFHPFSLSSPVVVHVPRVRHTAALFFDILFFAAVCDRAEWGRSPICHRWIAHVADPLPHPRHMAAQRRFARRLAQGGQPRPRPRAVTGGPGGRPGNGKSRLARHGTGGGGSRREKRTEARGAGTPGGRSRDPVPTAGSGGRAGRKRTGRISGDALPGSMR</sequence>
<feature type="region of interest" description="Disordered" evidence="1">
    <location>
        <begin position="117"/>
        <end position="205"/>
    </location>
</feature>